<feature type="compositionally biased region" description="Pro residues" evidence="1">
    <location>
        <begin position="296"/>
        <end position="307"/>
    </location>
</feature>
<feature type="region of interest" description="Disordered" evidence="1">
    <location>
        <begin position="290"/>
        <end position="319"/>
    </location>
</feature>
<proteinExistence type="predicted"/>
<evidence type="ECO:0000313" key="3">
    <source>
        <dbReference type="Proteomes" id="UP000078340"/>
    </source>
</evidence>
<evidence type="ECO:0000256" key="1">
    <source>
        <dbReference type="SAM" id="MobiDB-lite"/>
    </source>
</evidence>
<dbReference type="EMBL" id="LSBI01000150">
    <property type="protein sequence ID" value="OAQ57242.1"/>
    <property type="molecule type" value="Genomic_DNA"/>
</dbReference>
<sequence length="361" mass="40586">MGDVGGMWDVVARDPLRDIKGLGCPPRFFPTFERTLLLALRKAPGTGPFFLFTVDVILASTRVDDLVSGRDTLLGNRKTEVFSSRGTITTTVYRRTRDVLFKQVFDLCGSHHHDGSDVGNMTTKEESSDSFHESGSTTHSTMGVGRDRHDEVTSAAFCLRYALGDQESWSKAMGFIIPRALPYSTAAFYAVGRVVDMTRVVDVIFITRRYQKPSYVSDAKRWAGRGATGQIMSLDSPREREKRETFIDDCLSRMLDTPHEQVAGSVEDLKVELGELLKLRRRYHRYRDRRRKVRPQPLPSPPPPSPTPSEVSSPWMPDVESLTSGDALFEESCMTEAELDLLCQFIVDDVEDGMENTMTLD</sequence>
<comment type="caution">
    <text evidence="2">The sequence shown here is derived from an EMBL/GenBank/DDBJ whole genome shotgun (WGS) entry which is preliminary data.</text>
</comment>
<evidence type="ECO:0000313" key="2">
    <source>
        <dbReference type="EMBL" id="OAQ57242.1"/>
    </source>
</evidence>
<feature type="compositionally biased region" description="Basic and acidic residues" evidence="1">
    <location>
        <begin position="123"/>
        <end position="132"/>
    </location>
</feature>
<organism evidence="2 3">
    <name type="scientific">Purpureocillium lilacinum</name>
    <name type="common">Paecilomyces lilacinus</name>
    <dbReference type="NCBI Taxonomy" id="33203"/>
    <lineage>
        <taxon>Eukaryota</taxon>
        <taxon>Fungi</taxon>
        <taxon>Dikarya</taxon>
        <taxon>Ascomycota</taxon>
        <taxon>Pezizomycotina</taxon>
        <taxon>Sordariomycetes</taxon>
        <taxon>Hypocreomycetidae</taxon>
        <taxon>Hypocreales</taxon>
        <taxon>Ophiocordycipitaceae</taxon>
        <taxon>Purpureocillium</taxon>
    </lineage>
</organism>
<name>A0A179EVR1_PURLI</name>
<dbReference type="AlphaFoldDB" id="A0A179EVR1"/>
<protein>
    <submittedName>
        <fullName evidence="2">Uncharacterized protein</fullName>
    </submittedName>
</protein>
<dbReference type="Proteomes" id="UP000078340">
    <property type="component" value="Unassembled WGS sequence"/>
</dbReference>
<feature type="region of interest" description="Disordered" evidence="1">
    <location>
        <begin position="116"/>
        <end position="146"/>
    </location>
</feature>
<gene>
    <name evidence="2" type="ORF">VFPFJ_11771</name>
</gene>
<reference evidence="2 3" key="1">
    <citation type="submission" date="2016-02" db="EMBL/GenBank/DDBJ databases">
        <title>Biosynthesis of antibiotic leucinostatins and their inhibition on Phytophthora in bio-control Purpureocillium lilacinum.</title>
        <authorList>
            <person name="Wang G."/>
            <person name="Liu Z."/>
            <person name="Lin R."/>
            <person name="Li E."/>
            <person name="Mao Z."/>
            <person name="Ling J."/>
            <person name="Yin W."/>
            <person name="Xie B."/>
        </authorList>
    </citation>
    <scope>NUCLEOTIDE SEQUENCE [LARGE SCALE GENOMIC DNA]</scope>
    <source>
        <strain evidence="2">PLFJ-1</strain>
    </source>
</reference>
<accession>A0A179EVR1</accession>